<keyword evidence="1" id="KW-0812">Transmembrane</keyword>
<sequence length="197" mass="22913">MENIEATQKLCWDRAFYAFGSSRVFARRANQLRSRRTWLVFLGIAIPLVVGGVVLSFSVNASALKWLIALASILSLIQLALSAWALVARWDERYESSVESTQNNYELFSRYETLARNPPKDFLERFETLEERNRAQERADTKTDLSHYERRYAMRHALIQFRRVCVSCKTQPKSLTEVSHCDLCGNLESKAWIMLRR</sequence>
<dbReference type="InterPro" id="IPR030914">
    <property type="entry name" value="Mob_CxxC_CxxC"/>
</dbReference>
<evidence type="ECO:0000256" key="1">
    <source>
        <dbReference type="SAM" id="Phobius"/>
    </source>
</evidence>
<dbReference type="RefSeq" id="WP_184578446.1">
    <property type="nucleotide sequence ID" value="NZ_JACIIQ010000020.1"/>
</dbReference>
<proteinExistence type="predicted"/>
<feature type="transmembrane region" description="Helical" evidence="1">
    <location>
        <begin position="63"/>
        <end position="87"/>
    </location>
</feature>
<name>A0AB73H1C1_9XANT</name>
<keyword evidence="1" id="KW-0472">Membrane</keyword>
<dbReference type="Proteomes" id="UP000528595">
    <property type="component" value="Unassembled WGS sequence"/>
</dbReference>
<keyword evidence="1" id="KW-1133">Transmembrane helix</keyword>
<evidence type="ECO:0000313" key="2">
    <source>
        <dbReference type="EMBL" id="MBB5672150.1"/>
    </source>
</evidence>
<organism evidence="2">
    <name type="scientific">Xanthomonas arboricola</name>
    <dbReference type="NCBI Taxonomy" id="56448"/>
    <lineage>
        <taxon>Bacteria</taxon>
        <taxon>Pseudomonadati</taxon>
        <taxon>Pseudomonadota</taxon>
        <taxon>Gammaproteobacteria</taxon>
        <taxon>Lysobacterales</taxon>
        <taxon>Lysobacteraceae</taxon>
        <taxon>Xanthomonas</taxon>
    </lineage>
</organism>
<dbReference type="EMBL" id="JACIIQ010000020">
    <property type="protein sequence ID" value="MBB5672150.1"/>
    <property type="molecule type" value="Genomic_DNA"/>
</dbReference>
<comment type="caution">
    <text evidence="2">The sequence shown here is derived from an EMBL/GenBank/DDBJ whole genome shotgun (WGS) entry which is preliminary data.</text>
</comment>
<accession>A0AB73H1C1</accession>
<dbReference type="AlphaFoldDB" id="A0AB73H1C1"/>
<protein>
    <submittedName>
        <fullName evidence="2">Mobilome CxxCx(11)CxxC protein</fullName>
    </submittedName>
</protein>
<gene>
    <name evidence="2" type="ORF">FHR65_003746</name>
</gene>
<feature type="transmembrane region" description="Helical" evidence="1">
    <location>
        <begin position="37"/>
        <end position="57"/>
    </location>
</feature>
<reference evidence="2" key="1">
    <citation type="submission" date="2020-08" db="EMBL/GenBank/DDBJ databases">
        <title>Studying the diversity of plant-associated saprophytic bacteria and their role in host health and plant-pathogen interactions.</title>
        <authorList>
            <person name="Potnis N."/>
        </authorList>
    </citation>
    <scope>NUCLEOTIDE SEQUENCE</scope>
    <source>
        <strain evidence="2">F21</strain>
    </source>
</reference>
<dbReference type="NCBIfam" id="TIGR04402">
    <property type="entry name" value="mob_CxxC_CxxC"/>
    <property type="match status" value="1"/>
</dbReference>